<dbReference type="EnsemblPlants" id="OMERI11G03610.1">
    <property type="protein sequence ID" value="OMERI11G03610.1"/>
    <property type="gene ID" value="OMERI11G03610"/>
</dbReference>
<dbReference type="STRING" id="40149.A0A0E0F2U2"/>
<keyword evidence="2" id="KW-1185">Reference proteome</keyword>
<dbReference type="SUPFAM" id="SSF52540">
    <property type="entry name" value="P-loop containing nucleoside triphosphate hydrolases"/>
    <property type="match status" value="1"/>
</dbReference>
<name>A0A0E0F2U2_9ORYZ</name>
<dbReference type="PANTHER" id="PTHR33377">
    <property type="entry name" value="OS10G0134700 PROTEIN-RELATED"/>
    <property type="match status" value="1"/>
</dbReference>
<dbReference type="eggNOG" id="KOG4658">
    <property type="taxonomic scope" value="Eukaryota"/>
</dbReference>
<reference evidence="1" key="2">
    <citation type="submission" date="2018-05" db="EMBL/GenBank/DDBJ databases">
        <title>OmerRS3 (Oryza meridionalis Reference Sequence Version 3).</title>
        <authorList>
            <person name="Zhang J."/>
            <person name="Kudrna D."/>
            <person name="Lee S."/>
            <person name="Talag J."/>
            <person name="Welchert J."/>
            <person name="Wing R.A."/>
        </authorList>
    </citation>
    <scope>NUCLEOTIDE SEQUENCE [LARGE SCALE GENOMIC DNA]</scope>
    <source>
        <strain evidence="1">cv. OR44</strain>
    </source>
</reference>
<evidence type="ECO:0000313" key="1">
    <source>
        <dbReference type="EnsemblPlants" id="OMERI11G03610.1"/>
    </source>
</evidence>
<protein>
    <recommendedName>
        <fullName evidence="3">NB-ARC domain-containing protein</fullName>
    </recommendedName>
</protein>
<reference evidence="1" key="1">
    <citation type="submission" date="2015-04" db="UniProtKB">
        <authorList>
            <consortium name="EnsemblPlants"/>
        </authorList>
    </citation>
    <scope>IDENTIFICATION</scope>
</reference>
<evidence type="ECO:0008006" key="3">
    <source>
        <dbReference type="Google" id="ProtNLM"/>
    </source>
</evidence>
<proteinExistence type="predicted"/>
<dbReference type="Proteomes" id="UP000008021">
    <property type="component" value="Chromosome 11"/>
</dbReference>
<sequence>MVDSLETKITDMREFVMLLGSYPRLPRQPYSTYLFTDKCMFGHSIDKEKSSTSCFAKIIGPQRMGKKTLVQHACQNERVRNCFSHIFFIKEDDLKIGELLLNSKASQRNWDVDEAAWTKFQSYLQNMASTGIKVVVIGRTEDVPKFGTTQPIRVKRLSEEDDWYYFKALAFGIMDPDEHPKLASLAMQLCHARGPGWNAENLIICKRGEQVAQKHLSSSGVHPDYLFERNTPVDFSRIAFVDGQVQGFLVYDVRVASPAEGQLPKLTS</sequence>
<dbReference type="Gramene" id="OMERI11G03610.1">
    <property type="protein sequence ID" value="OMERI11G03610.1"/>
    <property type="gene ID" value="OMERI11G03610"/>
</dbReference>
<organism evidence="1">
    <name type="scientific">Oryza meridionalis</name>
    <dbReference type="NCBI Taxonomy" id="40149"/>
    <lineage>
        <taxon>Eukaryota</taxon>
        <taxon>Viridiplantae</taxon>
        <taxon>Streptophyta</taxon>
        <taxon>Embryophyta</taxon>
        <taxon>Tracheophyta</taxon>
        <taxon>Spermatophyta</taxon>
        <taxon>Magnoliopsida</taxon>
        <taxon>Liliopsida</taxon>
        <taxon>Poales</taxon>
        <taxon>Poaceae</taxon>
        <taxon>BOP clade</taxon>
        <taxon>Oryzoideae</taxon>
        <taxon>Oryzeae</taxon>
        <taxon>Oryzinae</taxon>
        <taxon>Oryza</taxon>
    </lineage>
</organism>
<dbReference type="AlphaFoldDB" id="A0A0E0F2U2"/>
<accession>A0A0E0F2U2</accession>
<dbReference type="PANTHER" id="PTHR33377:SF66">
    <property type="entry name" value="EXPRESSED PROTEIN"/>
    <property type="match status" value="1"/>
</dbReference>
<dbReference type="HOGENOM" id="CLU_001090_4_3_1"/>
<dbReference type="InterPro" id="IPR027417">
    <property type="entry name" value="P-loop_NTPase"/>
</dbReference>
<evidence type="ECO:0000313" key="2">
    <source>
        <dbReference type="Proteomes" id="UP000008021"/>
    </source>
</evidence>